<dbReference type="SUPFAM" id="SSF53850">
    <property type="entry name" value="Periplasmic binding protein-like II"/>
    <property type="match status" value="1"/>
</dbReference>
<feature type="chain" id="PRO_5037594688" description="SsuA/THI5-like domain-containing protein" evidence="1">
    <location>
        <begin position="29"/>
        <end position="320"/>
    </location>
</feature>
<reference evidence="3" key="1">
    <citation type="journal article" date="2014" name="Int. J. Syst. Evol. Microbiol.">
        <title>Complete genome sequence of Corynebacterium casei LMG S-19264T (=DSM 44701T), isolated from a smear-ripened cheese.</title>
        <authorList>
            <consortium name="US DOE Joint Genome Institute (JGI-PGF)"/>
            <person name="Walter F."/>
            <person name="Albersmeier A."/>
            <person name="Kalinowski J."/>
            <person name="Ruckert C."/>
        </authorList>
    </citation>
    <scope>NUCLEOTIDE SEQUENCE</scope>
    <source>
        <strain evidence="3">KCTC 32437</strain>
    </source>
</reference>
<dbReference type="NCBIfam" id="TIGR01409">
    <property type="entry name" value="TAT_signal_seq"/>
    <property type="match status" value="1"/>
</dbReference>
<name>A0A918S3D9_9HYPH</name>
<dbReference type="PROSITE" id="PS51318">
    <property type="entry name" value="TAT"/>
    <property type="match status" value="1"/>
</dbReference>
<protein>
    <recommendedName>
        <fullName evidence="2">SsuA/THI5-like domain-containing protein</fullName>
    </recommendedName>
</protein>
<keyword evidence="4" id="KW-1185">Reference proteome</keyword>
<dbReference type="EMBL" id="BMZE01000002">
    <property type="protein sequence ID" value="GHA21727.1"/>
    <property type="molecule type" value="Genomic_DNA"/>
</dbReference>
<accession>A0A918S3D9</accession>
<dbReference type="InterPro" id="IPR019546">
    <property type="entry name" value="TAT_signal_bac_arc"/>
</dbReference>
<comment type="caution">
    <text evidence="3">The sequence shown here is derived from an EMBL/GenBank/DDBJ whole genome shotgun (WGS) entry which is preliminary data.</text>
</comment>
<proteinExistence type="predicted"/>
<evidence type="ECO:0000313" key="3">
    <source>
        <dbReference type="EMBL" id="GHA21727.1"/>
    </source>
</evidence>
<sequence length="320" mass="34570">MMNRRKFLATSAATAAAATVLPMPFVKAQSETVIRMGALKLIHSIAPHFYEQFTPEGYRVEVIPFESPTEGKNAVVTKSVDFGMFGIAAATLGAAAGEPIAVIGGACNKGMGVVSGADSDINTIADLKGKKVAIWPGSTQEVFILERLRMEGMSVADITPIRISFSEMHLALARGDVDAYVGAEPAPGVSLATGVGKIVEYPYGTAMGALNMIFGAHQDTLTERPELVSVILDIHRQATEYAMANPDEMAEMAVMKLGQQRDAIELSVPNVELTWYFGETELEQSKTYAEQMLELNQIQALPDFDKLFATSFVEELNQKV</sequence>
<feature type="domain" description="SsuA/THI5-like" evidence="2">
    <location>
        <begin position="53"/>
        <end position="248"/>
    </location>
</feature>
<keyword evidence="1" id="KW-0732">Signal</keyword>
<dbReference type="InterPro" id="IPR015168">
    <property type="entry name" value="SsuA/THI5"/>
</dbReference>
<gene>
    <name evidence="3" type="ORF">GCM10007989_16330</name>
</gene>
<dbReference type="InterPro" id="IPR006311">
    <property type="entry name" value="TAT_signal"/>
</dbReference>
<feature type="signal peptide" evidence="1">
    <location>
        <begin position="1"/>
        <end position="28"/>
    </location>
</feature>
<reference evidence="3" key="2">
    <citation type="submission" date="2020-09" db="EMBL/GenBank/DDBJ databases">
        <authorList>
            <person name="Sun Q."/>
            <person name="Kim S."/>
        </authorList>
    </citation>
    <scope>NUCLEOTIDE SEQUENCE</scope>
    <source>
        <strain evidence="3">KCTC 32437</strain>
    </source>
</reference>
<dbReference type="PANTHER" id="PTHR30024">
    <property type="entry name" value="ALIPHATIC SULFONATES-BINDING PROTEIN-RELATED"/>
    <property type="match status" value="1"/>
</dbReference>
<organism evidence="3 4">
    <name type="scientific">Devosia pacifica</name>
    <dbReference type="NCBI Taxonomy" id="1335967"/>
    <lineage>
        <taxon>Bacteria</taxon>
        <taxon>Pseudomonadati</taxon>
        <taxon>Pseudomonadota</taxon>
        <taxon>Alphaproteobacteria</taxon>
        <taxon>Hyphomicrobiales</taxon>
        <taxon>Devosiaceae</taxon>
        <taxon>Devosia</taxon>
    </lineage>
</organism>
<evidence type="ECO:0000313" key="4">
    <source>
        <dbReference type="Proteomes" id="UP000646579"/>
    </source>
</evidence>
<dbReference type="Proteomes" id="UP000646579">
    <property type="component" value="Unassembled WGS sequence"/>
</dbReference>
<evidence type="ECO:0000256" key="1">
    <source>
        <dbReference type="SAM" id="SignalP"/>
    </source>
</evidence>
<dbReference type="CDD" id="cd01008">
    <property type="entry name" value="PBP2_NrtA_SsuA_CpmA_like"/>
    <property type="match status" value="1"/>
</dbReference>
<dbReference type="RefSeq" id="WP_189425127.1">
    <property type="nucleotide sequence ID" value="NZ_BMZE01000002.1"/>
</dbReference>
<dbReference type="AlphaFoldDB" id="A0A918S3D9"/>
<dbReference type="Pfam" id="PF09084">
    <property type="entry name" value="NMT1"/>
    <property type="match status" value="1"/>
</dbReference>
<dbReference type="Gene3D" id="3.40.190.10">
    <property type="entry name" value="Periplasmic binding protein-like II"/>
    <property type="match status" value="2"/>
</dbReference>
<evidence type="ECO:0000259" key="2">
    <source>
        <dbReference type="Pfam" id="PF09084"/>
    </source>
</evidence>